<dbReference type="CDD" id="cd02982">
    <property type="entry name" value="PDI_b'_family"/>
    <property type="match status" value="1"/>
</dbReference>
<comment type="catalytic activity">
    <reaction evidence="1">
        <text>Catalyzes the rearrangement of -S-S- bonds in proteins.</text>
        <dbReference type="EC" id="5.3.4.1"/>
    </reaction>
</comment>
<comment type="function">
    <text evidence="2">Participates in the folding of proteins containing disulfide bonds, may be involved in glycosylation, prolyl hydroxylation and triglyceride transfer.</text>
</comment>
<dbReference type="Proteomes" id="UP001408356">
    <property type="component" value="Unassembled WGS sequence"/>
</dbReference>
<dbReference type="SUPFAM" id="SSF52833">
    <property type="entry name" value="Thioredoxin-like"/>
    <property type="match status" value="3"/>
</dbReference>
<organism evidence="12 13">
    <name type="scientific">Seiridium unicorne</name>
    <dbReference type="NCBI Taxonomy" id="138068"/>
    <lineage>
        <taxon>Eukaryota</taxon>
        <taxon>Fungi</taxon>
        <taxon>Dikarya</taxon>
        <taxon>Ascomycota</taxon>
        <taxon>Pezizomycotina</taxon>
        <taxon>Sordariomycetes</taxon>
        <taxon>Xylariomycetidae</taxon>
        <taxon>Amphisphaeriales</taxon>
        <taxon>Sporocadaceae</taxon>
        <taxon>Seiridium</taxon>
    </lineage>
</organism>
<feature type="chain" id="PRO_5046892863" description="Protein disulfide-isomerase" evidence="10">
    <location>
        <begin position="21"/>
        <end position="378"/>
    </location>
</feature>
<dbReference type="EC" id="5.3.4.1" evidence="5"/>
<evidence type="ECO:0000256" key="7">
    <source>
        <dbReference type="ARBA" id="ARBA00023235"/>
    </source>
</evidence>
<dbReference type="Gene3D" id="3.40.30.10">
    <property type="entry name" value="Glutaredoxin"/>
    <property type="match status" value="3"/>
</dbReference>
<dbReference type="Pfam" id="PF00085">
    <property type="entry name" value="Thioredoxin"/>
    <property type="match status" value="1"/>
</dbReference>
<evidence type="ECO:0000256" key="4">
    <source>
        <dbReference type="ARBA" id="ARBA00006347"/>
    </source>
</evidence>
<dbReference type="PANTHER" id="PTHR18929:SF132">
    <property type="entry name" value="PROTEIN DISULFIDE-ISOMERASE A3"/>
    <property type="match status" value="1"/>
</dbReference>
<evidence type="ECO:0000256" key="9">
    <source>
        <dbReference type="ARBA" id="ARBA00039846"/>
    </source>
</evidence>
<feature type="signal peptide" evidence="10">
    <location>
        <begin position="1"/>
        <end position="20"/>
    </location>
</feature>
<evidence type="ECO:0000256" key="1">
    <source>
        <dbReference type="ARBA" id="ARBA00001182"/>
    </source>
</evidence>
<sequence length="378" mass="41816">MASRMWTFVWATILVARTYAWDFVSPTELESRIKAQDTLVVAFVSPSEEKSGALETPWEEAASASPFPFLSIDCTADDQPCRAYDSTVNPSVKLIKDGHTIATYEGPRRASAISAWAARAQRPSVTDVPAESLAAFQGIDETVFVAYVDSTDADSRSAFEVIASGYNQEFTFGVHVLAGQQNTEDLETPSVKCYRTTDGDTKTLTVPFDQKSLDTFVKEASRPIIGELLPHTHQRFLDRGWPMVYVFAVTETERAELRDTLKKMARSYYESLTMVTVDPLDFPELPAKLGLEAGSFPAGAVHQLSNNRVFPYPKGQPITPRALQQWGLDVWQGRVQAWQPAGAIPAPKQDAPGRIKASRKVSMRSFPGMKINVGRDEL</sequence>
<dbReference type="InterPro" id="IPR013766">
    <property type="entry name" value="Thioredoxin_domain"/>
</dbReference>
<comment type="similarity">
    <text evidence="4">Belongs to the protein disulfide isomerase family.</text>
</comment>
<name>A0ABR2US14_9PEZI</name>
<reference evidence="12 13" key="1">
    <citation type="journal article" date="2024" name="J. Plant Pathol.">
        <title>Sequence and assembly of the genome of Seiridium unicorne, isolate CBS 538.82, causal agent of cypress canker disease.</title>
        <authorList>
            <person name="Scali E."/>
            <person name="Rocca G.D."/>
            <person name="Danti R."/>
            <person name="Garbelotto M."/>
            <person name="Barberini S."/>
            <person name="Baroncelli R."/>
            <person name="Emiliani G."/>
        </authorList>
    </citation>
    <scope>NUCLEOTIDE SEQUENCE [LARGE SCALE GENOMIC DNA]</scope>
    <source>
        <strain evidence="12 13">BM-138-508</strain>
    </source>
</reference>
<proteinExistence type="inferred from homology"/>
<evidence type="ECO:0000256" key="8">
    <source>
        <dbReference type="ARBA" id="ARBA00023284"/>
    </source>
</evidence>
<dbReference type="Pfam" id="PF13848">
    <property type="entry name" value="Thioredoxin_6"/>
    <property type="match status" value="1"/>
</dbReference>
<evidence type="ECO:0000256" key="6">
    <source>
        <dbReference type="ARBA" id="ARBA00022824"/>
    </source>
</evidence>
<dbReference type="InterPro" id="IPR036249">
    <property type="entry name" value="Thioredoxin-like_sf"/>
</dbReference>
<evidence type="ECO:0000256" key="2">
    <source>
        <dbReference type="ARBA" id="ARBA00002692"/>
    </source>
</evidence>
<keyword evidence="8" id="KW-0676">Redox-active center</keyword>
<gene>
    <name evidence="12" type="ORF">SUNI508_09119</name>
</gene>
<evidence type="ECO:0000313" key="13">
    <source>
        <dbReference type="Proteomes" id="UP001408356"/>
    </source>
</evidence>
<dbReference type="EMBL" id="JARVKF010000401">
    <property type="protein sequence ID" value="KAK9417101.1"/>
    <property type="molecule type" value="Genomic_DNA"/>
</dbReference>
<evidence type="ECO:0000256" key="5">
    <source>
        <dbReference type="ARBA" id="ARBA00012723"/>
    </source>
</evidence>
<accession>A0ABR2US14</accession>
<dbReference type="PANTHER" id="PTHR18929">
    <property type="entry name" value="PROTEIN DISULFIDE ISOMERASE"/>
    <property type="match status" value="1"/>
</dbReference>
<evidence type="ECO:0000256" key="10">
    <source>
        <dbReference type="SAM" id="SignalP"/>
    </source>
</evidence>
<comment type="caution">
    <text evidence="12">The sequence shown here is derived from an EMBL/GenBank/DDBJ whole genome shotgun (WGS) entry which is preliminary data.</text>
</comment>
<evidence type="ECO:0000256" key="3">
    <source>
        <dbReference type="ARBA" id="ARBA00004319"/>
    </source>
</evidence>
<feature type="domain" description="Thioredoxin" evidence="11">
    <location>
        <begin position="26"/>
        <end position="117"/>
    </location>
</feature>
<keyword evidence="13" id="KW-1185">Reference proteome</keyword>
<evidence type="ECO:0000259" key="11">
    <source>
        <dbReference type="Pfam" id="PF00085"/>
    </source>
</evidence>
<protein>
    <recommendedName>
        <fullName evidence="9">Protein disulfide-isomerase</fullName>
        <ecNumber evidence="5">5.3.4.1</ecNumber>
    </recommendedName>
</protein>
<comment type="subcellular location">
    <subcellularLocation>
        <location evidence="3">Endoplasmic reticulum lumen</location>
    </subcellularLocation>
</comment>
<keyword evidence="7" id="KW-0413">Isomerase</keyword>
<evidence type="ECO:0000313" key="12">
    <source>
        <dbReference type="EMBL" id="KAK9417101.1"/>
    </source>
</evidence>
<keyword evidence="6" id="KW-0256">Endoplasmic reticulum</keyword>
<keyword evidence="10" id="KW-0732">Signal</keyword>